<sequence>MNRIILLLSLLVPGSEPSPLQLSSLLLSTRLIPSSFKNQLQIQSSLPSSMDSFSNQPPSPTPTHQVASISLLSLNHQTQSSPPPSMVPLKLPSHIPTHQVVSISLLSLNHQTQSSPPPEYGSVSEPTTITYTNPPEWH</sequence>
<feature type="region of interest" description="Disordered" evidence="1">
    <location>
        <begin position="110"/>
        <end position="138"/>
    </location>
</feature>
<protein>
    <submittedName>
        <fullName evidence="3">Uncharacterized protein</fullName>
    </submittedName>
</protein>
<keyword evidence="2" id="KW-0732">Signal</keyword>
<dbReference type="Proteomes" id="UP000002037">
    <property type="component" value="Unassembled WGS sequence"/>
</dbReference>
<reference evidence="3 4" key="1">
    <citation type="journal article" date="2009" name="Nature">
        <title>Evolution of pathogenicity and sexual reproduction in eight Candida genomes.</title>
        <authorList>
            <person name="Butler G."/>
            <person name="Rasmussen M.D."/>
            <person name="Lin M.F."/>
            <person name="Santos M.A."/>
            <person name="Sakthikumar S."/>
            <person name="Munro C.A."/>
            <person name="Rheinbay E."/>
            <person name="Grabherr M."/>
            <person name="Forche A."/>
            <person name="Reedy J.L."/>
            <person name="Agrafioti I."/>
            <person name="Arnaud M.B."/>
            <person name="Bates S."/>
            <person name="Brown A.J."/>
            <person name="Brunke S."/>
            <person name="Costanzo M.C."/>
            <person name="Fitzpatrick D.A."/>
            <person name="de Groot P.W."/>
            <person name="Harris D."/>
            <person name="Hoyer L.L."/>
            <person name="Hube B."/>
            <person name="Klis F.M."/>
            <person name="Kodira C."/>
            <person name="Lennard N."/>
            <person name="Logue M.E."/>
            <person name="Martin R."/>
            <person name="Neiman A.M."/>
            <person name="Nikolaou E."/>
            <person name="Quail M.A."/>
            <person name="Quinn J."/>
            <person name="Santos M.C."/>
            <person name="Schmitzberger F.F."/>
            <person name="Sherlock G."/>
            <person name="Shah P."/>
            <person name="Silverstein K.A."/>
            <person name="Skrzypek M.S."/>
            <person name="Soll D."/>
            <person name="Staggs R."/>
            <person name="Stansfield I."/>
            <person name="Stumpf M.P."/>
            <person name="Sudbery P.E."/>
            <person name="Srikantha T."/>
            <person name="Zeng Q."/>
            <person name="Berman J."/>
            <person name="Berriman M."/>
            <person name="Heitman J."/>
            <person name="Gow N.A."/>
            <person name="Lorenz M.C."/>
            <person name="Birren B.W."/>
            <person name="Kellis M."/>
            <person name="Cuomo C.A."/>
        </authorList>
    </citation>
    <scope>NUCLEOTIDE SEQUENCE [LARGE SCALE GENOMIC DNA]</scope>
    <source>
        <strain evidence="4">ATCC MYA-3404 / T1</strain>
    </source>
</reference>
<dbReference type="KEGG" id="ctp:CTRG_03790"/>
<feature type="region of interest" description="Disordered" evidence="1">
    <location>
        <begin position="46"/>
        <end position="65"/>
    </location>
</feature>
<dbReference type="EMBL" id="GG692399">
    <property type="protein sequence ID" value="EER32119.1"/>
    <property type="molecule type" value="Genomic_DNA"/>
</dbReference>
<dbReference type="GeneID" id="8301414"/>
<gene>
    <name evidence="3" type="ORF">CTRG_03790</name>
</gene>
<dbReference type="RefSeq" id="XP_002549493.1">
    <property type="nucleotide sequence ID" value="XM_002549447.1"/>
</dbReference>
<proteinExistence type="predicted"/>
<name>C5MDN8_CANTT</name>
<evidence type="ECO:0000313" key="3">
    <source>
        <dbReference type="EMBL" id="EER32119.1"/>
    </source>
</evidence>
<feature type="chain" id="PRO_5002955573" evidence="2">
    <location>
        <begin position="18"/>
        <end position="138"/>
    </location>
</feature>
<accession>C5MDN8</accession>
<dbReference type="VEuPathDB" id="FungiDB:CTRG_03790"/>
<dbReference type="AlphaFoldDB" id="C5MDN8"/>
<feature type="compositionally biased region" description="Polar residues" evidence="1">
    <location>
        <begin position="124"/>
        <end position="138"/>
    </location>
</feature>
<evidence type="ECO:0000256" key="2">
    <source>
        <dbReference type="SAM" id="SignalP"/>
    </source>
</evidence>
<feature type="signal peptide" evidence="2">
    <location>
        <begin position="1"/>
        <end position="17"/>
    </location>
</feature>
<organism evidence="3 4">
    <name type="scientific">Candida tropicalis (strain ATCC MYA-3404 / T1)</name>
    <name type="common">Yeast</name>
    <dbReference type="NCBI Taxonomy" id="294747"/>
    <lineage>
        <taxon>Eukaryota</taxon>
        <taxon>Fungi</taxon>
        <taxon>Dikarya</taxon>
        <taxon>Ascomycota</taxon>
        <taxon>Saccharomycotina</taxon>
        <taxon>Pichiomycetes</taxon>
        <taxon>Debaryomycetaceae</taxon>
        <taxon>Candida/Lodderomyces clade</taxon>
        <taxon>Candida</taxon>
    </lineage>
</organism>
<evidence type="ECO:0000256" key="1">
    <source>
        <dbReference type="SAM" id="MobiDB-lite"/>
    </source>
</evidence>
<evidence type="ECO:0000313" key="4">
    <source>
        <dbReference type="Proteomes" id="UP000002037"/>
    </source>
</evidence>
<dbReference type="HOGENOM" id="CLU_1855011_0_0_1"/>
<keyword evidence="4" id="KW-1185">Reference proteome</keyword>